<dbReference type="Proteomes" id="UP000676506">
    <property type="component" value="Chromosome 1"/>
</dbReference>
<evidence type="ECO:0000313" key="4">
    <source>
        <dbReference type="EMBL" id="QUW02649.1"/>
    </source>
</evidence>
<dbReference type="InterPro" id="IPR022998">
    <property type="entry name" value="ThiamineP_synth_TenI"/>
</dbReference>
<comment type="pathway">
    <text evidence="1">Cofactor biosynthesis; thiamine diphosphate biosynthesis.</text>
</comment>
<gene>
    <name evidence="4" type="ORF">J8C06_09920</name>
</gene>
<dbReference type="InterPro" id="IPR036206">
    <property type="entry name" value="ThiamineP_synth_sf"/>
</dbReference>
<dbReference type="PANTHER" id="PTHR20857:SF15">
    <property type="entry name" value="THIAMINE-PHOSPHATE SYNTHASE"/>
    <property type="match status" value="1"/>
</dbReference>
<dbReference type="SUPFAM" id="SSF51391">
    <property type="entry name" value="Thiamin phosphate synthase"/>
    <property type="match status" value="1"/>
</dbReference>
<keyword evidence="2" id="KW-0784">Thiamine biosynthesis</keyword>
<dbReference type="CDD" id="cd00564">
    <property type="entry name" value="TMP_TenI"/>
    <property type="match status" value="1"/>
</dbReference>
<dbReference type="PANTHER" id="PTHR20857">
    <property type="entry name" value="THIAMINE-PHOSPHATE PYROPHOSPHORYLASE"/>
    <property type="match status" value="1"/>
</dbReference>
<keyword evidence="5" id="KW-1185">Reference proteome</keyword>
<name>A0ABX8B6Q8_9BACT</name>
<organism evidence="4 5">
    <name type="scientific">Chloracidobacterium validum</name>
    <dbReference type="NCBI Taxonomy" id="2821543"/>
    <lineage>
        <taxon>Bacteria</taxon>
        <taxon>Pseudomonadati</taxon>
        <taxon>Acidobacteriota</taxon>
        <taxon>Terriglobia</taxon>
        <taxon>Terriglobales</taxon>
        <taxon>Acidobacteriaceae</taxon>
        <taxon>Chloracidobacterium</taxon>
    </lineage>
</organism>
<accession>A0ABX8B6Q8</accession>
<reference evidence="4 5" key="1">
    <citation type="submission" date="2021-03" db="EMBL/GenBank/DDBJ databases">
        <title>Genomic and phenotypic characterization of Chloracidobacterium isolates provides evidence for multiple species.</title>
        <authorList>
            <person name="Saini M.K."/>
            <person name="Costas A.M.G."/>
            <person name="Tank M."/>
            <person name="Bryant D.A."/>
        </authorList>
    </citation>
    <scope>NUCLEOTIDE SEQUENCE [LARGE SCALE GENOMIC DNA]</scope>
    <source>
        <strain evidence="4 5">BV2-C</strain>
    </source>
</reference>
<dbReference type="Gene3D" id="3.20.20.70">
    <property type="entry name" value="Aldolase class I"/>
    <property type="match status" value="1"/>
</dbReference>
<dbReference type="InterPro" id="IPR013785">
    <property type="entry name" value="Aldolase_TIM"/>
</dbReference>
<sequence length="212" mass="22522">MRRYLITDRQQLFHAGEAYDEATARQRLVRLACFAAAQGIDYLQLREKDLSARALTQMAAAMVAALSGSRTKLLVNDRLDVAYAAGAHGVHLTARSLPPAVVRRCVPPGFLIAVSTHNRAEIAAAEDAADFAVCGPVFPSGNKPVLGLEAFAALARETTLPLFALGGVNRDNAPLVAAAGAAGIASIRAFTQAFLESEAKTGRTVDWQPRPK</sequence>
<protein>
    <submittedName>
        <fullName evidence="4">Thiamine phosphate synthase</fullName>
    </submittedName>
</protein>
<proteinExistence type="predicted"/>
<dbReference type="Pfam" id="PF02581">
    <property type="entry name" value="TMP-TENI"/>
    <property type="match status" value="1"/>
</dbReference>
<evidence type="ECO:0000256" key="1">
    <source>
        <dbReference type="ARBA" id="ARBA00004948"/>
    </source>
</evidence>
<evidence type="ECO:0000313" key="5">
    <source>
        <dbReference type="Proteomes" id="UP000676506"/>
    </source>
</evidence>
<evidence type="ECO:0000256" key="2">
    <source>
        <dbReference type="ARBA" id="ARBA00022977"/>
    </source>
</evidence>
<evidence type="ECO:0000259" key="3">
    <source>
        <dbReference type="Pfam" id="PF02581"/>
    </source>
</evidence>
<feature type="domain" description="Thiamine phosphate synthase/TenI" evidence="3">
    <location>
        <begin position="25"/>
        <end position="189"/>
    </location>
</feature>
<dbReference type="EMBL" id="CP072648">
    <property type="protein sequence ID" value="QUW02649.1"/>
    <property type="molecule type" value="Genomic_DNA"/>
</dbReference>
<dbReference type="RefSeq" id="WP_211428540.1">
    <property type="nucleotide sequence ID" value="NZ_CP072648.1"/>
</dbReference>